<dbReference type="AlphaFoldDB" id="A0A0X3NUK3"/>
<organism evidence="1">
    <name type="scientific">Schistocephalus solidus</name>
    <name type="common">Tapeworm</name>
    <dbReference type="NCBI Taxonomy" id="70667"/>
    <lineage>
        <taxon>Eukaryota</taxon>
        <taxon>Metazoa</taxon>
        <taxon>Spiralia</taxon>
        <taxon>Lophotrochozoa</taxon>
        <taxon>Platyhelminthes</taxon>
        <taxon>Cestoda</taxon>
        <taxon>Eucestoda</taxon>
        <taxon>Diphyllobothriidea</taxon>
        <taxon>Diphyllobothriidae</taxon>
        <taxon>Schistocephalus</taxon>
    </lineage>
</organism>
<dbReference type="GO" id="GO:0016740">
    <property type="term" value="F:transferase activity"/>
    <property type="evidence" value="ECO:0007669"/>
    <property type="project" value="UniProtKB-KW"/>
</dbReference>
<protein>
    <submittedName>
        <fullName evidence="1">Glutamyl-tRNA(Gln) amidotransferase subunit C-1</fullName>
    </submittedName>
</protein>
<evidence type="ECO:0000313" key="1">
    <source>
        <dbReference type="EMBL" id="JAP43591.1"/>
    </source>
</evidence>
<sequence length="221" mass="24500">NGPYLTRCMMHPLRLLGRVPQFVSSLNFSARAIVLSRRCGISMSVSAKSNSNVCNKTAHIFRFVPPKPLWKWHDDRTPCSDPSIFAIPPDEIPSKGELDEQTIMLLERLSLVNFDSETSKNVIEEAIHFADCLLTPTAFKGTSGHASKVARESVPPMYSLLEVCESLEQELREDVPSLEDGVSAKIVSNAVVSFENYFLAPLGNQPIHPQEAFDSTIKSNP</sequence>
<dbReference type="EMBL" id="GEEE01019634">
    <property type="protein sequence ID" value="JAP43591.1"/>
    <property type="molecule type" value="Transcribed_RNA"/>
</dbReference>
<keyword evidence="1" id="KW-0808">Transferase</keyword>
<gene>
    <name evidence="1" type="primary">GATC1</name>
    <name evidence="1" type="ORF">TR138154</name>
</gene>
<reference evidence="1" key="1">
    <citation type="submission" date="2016-01" db="EMBL/GenBank/DDBJ databases">
        <title>Reference transcriptome for the parasite Schistocephalus solidus: insights into the molecular evolution of parasitism.</title>
        <authorList>
            <person name="Hebert F.O."/>
            <person name="Grambauer S."/>
            <person name="Barber I."/>
            <person name="Landry C.R."/>
            <person name="Aubin-Horth N."/>
        </authorList>
    </citation>
    <scope>NUCLEOTIDE SEQUENCE</scope>
</reference>
<name>A0A0X3NUK3_SCHSO</name>
<accession>A0A0X3NUK3</accession>
<proteinExistence type="predicted"/>
<feature type="non-terminal residue" evidence="1">
    <location>
        <position position="1"/>
    </location>
</feature>